<proteinExistence type="predicted"/>
<sequence>MCGTKVCGEQKQNMEDTMLVLLEVCRQKEIYCMYNNVDDLIESDLDSKLLSINLKSQRLDKQKHEVKNIVEQPTKRRTRDEHLSIIPKMESDEVIKSSVKNLVPIPNTLIVYSPKIDSLLEEFFGELAHIDPIPPGIDFDPNDDIRFIEQLLYDDTSSEDDYFEDIDYVEASPSDSELVSLEEGELTNVVIETILGEPRVHMLNILPTQPNLDSDLTPLHDSLGSENNIFDPRIFTEVQSERLLSREEFSISFIRDPLYPVFDTLLLFSSENEDKVFKPDFLSCILVSHREKITSDFSENPMMMYGGDMP</sequence>
<name>A0A699HF18_TANCI</name>
<dbReference type="AlphaFoldDB" id="A0A699HF18"/>
<reference evidence="1" key="1">
    <citation type="journal article" date="2019" name="Sci. Rep.">
        <title>Draft genome of Tanacetum cinerariifolium, the natural source of mosquito coil.</title>
        <authorList>
            <person name="Yamashiro T."/>
            <person name="Shiraishi A."/>
            <person name="Satake H."/>
            <person name="Nakayama K."/>
        </authorList>
    </citation>
    <scope>NUCLEOTIDE SEQUENCE</scope>
</reference>
<dbReference type="EMBL" id="BKCJ010153582">
    <property type="protein sequence ID" value="GEY12366.1"/>
    <property type="molecule type" value="Genomic_DNA"/>
</dbReference>
<gene>
    <name evidence="1" type="ORF">Tci_384340</name>
</gene>
<evidence type="ECO:0008006" key="2">
    <source>
        <dbReference type="Google" id="ProtNLM"/>
    </source>
</evidence>
<accession>A0A699HF18</accession>
<protein>
    <recommendedName>
        <fullName evidence="2">Reverse transcriptase domain-containing protein</fullName>
    </recommendedName>
</protein>
<comment type="caution">
    <text evidence="1">The sequence shown here is derived from an EMBL/GenBank/DDBJ whole genome shotgun (WGS) entry which is preliminary data.</text>
</comment>
<evidence type="ECO:0000313" key="1">
    <source>
        <dbReference type="EMBL" id="GEY12366.1"/>
    </source>
</evidence>
<organism evidence="1">
    <name type="scientific">Tanacetum cinerariifolium</name>
    <name type="common">Dalmatian daisy</name>
    <name type="synonym">Chrysanthemum cinerariifolium</name>
    <dbReference type="NCBI Taxonomy" id="118510"/>
    <lineage>
        <taxon>Eukaryota</taxon>
        <taxon>Viridiplantae</taxon>
        <taxon>Streptophyta</taxon>
        <taxon>Embryophyta</taxon>
        <taxon>Tracheophyta</taxon>
        <taxon>Spermatophyta</taxon>
        <taxon>Magnoliopsida</taxon>
        <taxon>eudicotyledons</taxon>
        <taxon>Gunneridae</taxon>
        <taxon>Pentapetalae</taxon>
        <taxon>asterids</taxon>
        <taxon>campanulids</taxon>
        <taxon>Asterales</taxon>
        <taxon>Asteraceae</taxon>
        <taxon>Asteroideae</taxon>
        <taxon>Anthemideae</taxon>
        <taxon>Anthemidinae</taxon>
        <taxon>Tanacetum</taxon>
    </lineage>
</organism>